<gene>
    <name evidence="1" type="ORF">BABINDRAFT_159289</name>
</gene>
<keyword evidence="2" id="KW-1185">Reference proteome</keyword>
<evidence type="ECO:0000313" key="2">
    <source>
        <dbReference type="Proteomes" id="UP000094336"/>
    </source>
</evidence>
<accession>A0A1E3QYT0</accession>
<dbReference type="AlphaFoldDB" id="A0A1E3QYT0"/>
<proteinExistence type="predicted"/>
<dbReference type="EMBL" id="KV454426">
    <property type="protein sequence ID" value="ODQ82781.1"/>
    <property type="molecule type" value="Genomic_DNA"/>
</dbReference>
<evidence type="ECO:0000313" key="1">
    <source>
        <dbReference type="EMBL" id="ODQ82781.1"/>
    </source>
</evidence>
<dbReference type="GeneID" id="30145425"/>
<dbReference type="RefSeq" id="XP_018988109.1">
    <property type="nucleotide sequence ID" value="XM_019127572.1"/>
</dbReference>
<reference evidence="2" key="1">
    <citation type="submission" date="2016-05" db="EMBL/GenBank/DDBJ databases">
        <title>Comparative genomics of biotechnologically important yeasts.</title>
        <authorList>
            <consortium name="DOE Joint Genome Institute"/>
            <person name="Riley R."/>
            <person name="Haridas S."/>
            <person name="Wolfe K.H."/>
            <person name="Lopes M.R."/>
            <person name="Hittinger C.T."/>
            <person name="Goker M."/>
            <person name="Salamov A."/>
            <person name="Wisecaver J."/>
            <person name="Long T.M."/>
            <person name="Aerts A.L."/>
            <person name="Barry K."/>
            <person name="Choi C."/>
            <person name="Clum A."/>
            <person name="Coughlan A.Y."/>
            <person name="Deshpande S."/>
            <person name="Douglass A.P."/>
            <person name="Hanson S.J."/>
            <person name="Klenk H.-P."/>
            <person name="Labutti K."/>
            <person name="Lapidus A."/>
            <person name="Lindquist E."/>
            <person name="Lipzen A."/>
            <person name="Meier-Kolthoff J.P."/>
            <person name="Ohm R.A."/>
            <person name="Otillar R.P."/>
            <person name="Pangilinan J."/>
            <person name="Peng Y."/>
            <person name="Rokas A."/>
            <person name="Rosa C.A."/>
            <person name="Scheuner C."/>
            <person name="Sibirny A.A."/>
            <person name="Slot J.C."/>
            <person name="Stielow J.B."/>
            <person name="Sun H."/>
            <person name="Kurtzman C.P."/>
            <person name="Blackwell M."/>
            <person name="Grigoriev I.V."/>
            <person name="Jeffries T.W."/>
        </authorList>
    </citation>
    <scope>NUCLEOTIDE SEQUENCE [LARGE SCALE GENOMIC DNA]</scope>
    <source>
        <strain evidence="2">NRRL Y-12698</strain>
    </source>
</reference>
<organism evidence="1 2">
    <name type="scientific">Babjeviella inositovora NRRL Y-12698</name>
    <dbReference type="NCBI Taxonomy" id="984486"/>
    <lineage>
        <taxon>Eukaryota</taxon>
        <taxon>Fungi</taxon>
        <taxon>Dikarya</taxon>
        <taxon>Ascomycota</taxon>
        <taxon>Saccharomycotina</taxon>
        <taxon>Pichiomycetes</taxon>
        <taxon>Serinales incertae sedis</taxon>
        <taxon>Babjeviella</taxon>
    </lineage>
</organism>
<sequence>MINAKATFPTVSAEGKVTSHGIRLCHTFGVNICGVSTSRLNGIPSKSLCYVLLSNDPRNN</sequence>
<protein>
    <submittedName>
        <fullName evidence="1">Uncharacterized protein</fullName>
    </submittedName>
</protein>
<name>A0A1E3QYT0_9ASCO</name>
<dbReference type="Proteomes" id="UP000094336">
    <property type="component" value="Unassembled WGS sequence"/>
</dbReference>